<keyword evidence="3" id="KW-1185">Reference proteome</keyword>
<organism evidence="3">
    <name type="scientific">Selaginella moellendorffii</name>
    <name type="common">Spikemoss</name>
    <dbReference type="NCBI Taxonomy" id="88036"/>
    <lineage>
        <taxon>Eukaryota</taxon>
        <taxon>Viridiplantae</taxon>
        <taxon>Streptophyta</taxon>
        <taxon>Embryophyta</taxon>
        <taxon>Tracheophyta</taxon>
        <taxon>Lycopodiopsida</taxon>
        <taxon>Selaginellales</taxon>
        <taxon>Selaginellaceae</taxon>
        <taxon>Selaginella</taxon>
    </lineage>
</organism>
<reference evidence="2 3" key="1">
    <citation type="journal article" date="2011" name="Science">
        <title>The Selaginella genome identifies genetic changes associated with the evolution of vascular plants.</title>
        <authorList>
            <person name="Banks J.A."/>
            <person name="Nishiyama T."/>
            <person name="Hasebe M."/>
            <person name="Bowman J.L."/>
            <person name="Gribskov M."/>
            <person name="dePamphilis C."/>
            <person name="Albert V.A."/>
            <person name="Aono N."/>
            <person name="Aoyama T."/>
            <person name="Ambrose B.A."/>
            <person name="Ashton N.W."/>
            <person name="Axtell M.J."/>
            <person name="Barker E."/>
            <person name="Barker M.S."/>
            <person name="Bennetzen J.L."/>
            <person name="Bonawitz N.D."/>
            <person name="Chapple C."/>
            <person name="Cheng C."/>
            <person name="Correa L.G."/>
            <person name="Dacre M."/>
            <person name="DeBarry J."/>
            <person name="Dreyer I."/>
            <person name="Elias M."/>
            <person name="Engstrom E.M."/>
            <person name="Estelle M."/>
            <person name="Feng L."/>
            <person name="Finet C."/>
            <person name="Floyd S.K."/>
            <person name="Frommer W.B."/>
            <person name="Fujita T."/>
            <person name="Gramzow L."/>
            <person name="Gutensohn M."/>
            <person name="Harholt J."/>
            <person name="Hattori M."/>
            <person name="Heyl A."/>
            <person name="Hirai T."/>
            <person name="Hiwatashi Y."/>
            <person name="Ishikawa M."/>
            <person name="Iwata M."/>
            <person name="Karol K.G."/>
            <person name="Koehler B."/>
            <person name="Kolukisaoglu U."/>
            <person name="Kubo M."/>
            <person name="Kurata T."/>
            <person name="Lalonde S."/>
            <person name="Li K."/>
            <person name="Li Y."/>
            <person name="Litt A."/>
            <person name="Lyons E."/>
            <person name="Manning G."/>
            <person name="Maruyama T."/>
            <person name="Michael T.P."/>
            <person name="Mikami K."/>
            <person name="Miyazaki S."/>
            <person name="Morinaga S."/>
            <person name="Murata T."/>
            <person name="Mueller-Roeber B."/>
            <person name="Nelson D.R."/>
            <person name="Obara M."/>
            <person name="Oguri Y."/>
            <person name="Olmstead R.G."/>
            <person name="Onodera N."/>
            <person name="Petersen B.L."/>
            <person name="Pils B."/>
            <person name="Prigge M."/>
            <person name="Rensing S.A."/>
            <person name="Riano-Pachon D.M."/>
            <person name="Roberts A.W."/>
            <person name="Sato Y."/>
            <person name="Scheller H.V."/>
            <person name="Schulz B."/>
            <person name="Schulz C."/>
            <person name="Shakirov E.V."/>
            <person name="Shibagaki N."/>
            <person name="Shinohara N."/>
            <person name="Shippen D.E."/>
            <person name="Soerensen I."/>
            <person name="Sotooka R."/>
            <person name="Sugimoto N."/>
            <person name="Sugita M."/>
            <person name="Sumikawa N."/>
            <person name="Tanurdzic M."/>
            <person name="Theissen G."/>
            <person name="Ulvskov P."/>
            <person name="Wakazuki S."/>
            <person name="Weng J.K."/>
            <person name="Willats W.W."/>
            <person name="Wipf D."/>
            <person name="Wolf P.G."/>
            <person name="Yang L."/>
            <person name="Zimmer A.D."/>
            <person name="Zhu Q."/>
            <person name="Mitros T."/>
            <person name="Hellsten U."/>
            <person name="Loque D."/>
            <person name="Otillar R."/>
            <person name="Salamov A."/>
            <person name="Schmutz J."/>
            <person name="Shapiro H."/>
            <person name="Lindquist E."/>
            <person name="Lucas S."/>
            <person name="Rokhsar D."/>
            <person name="Grigoriev I.V."/>
        </authorList>
    </citation>
    <scope>NUCLEOTIDE SEQUENCE [LARGE SCALE GENOMIC DNA]</scope>
</reference>
<dbReference type="EMBL" id="GL377572">
    <property type="protein sequence ID" value="EFJ32691.1"/>
    <property type="molecule type" value="Genomic_DNA"/>
</dbReference>
<dbReference type="eggNOG" id="ENOG502QSMM">
    <property type="taxonomic scope" value="Eukaryota"/>
</dbReference>
<dbReference type="Proteomes" id="UP000001514">
    <property type="component" value="Unassembled WGS sequence"/>
</dbReference>
<dbReference type="Gene3D" id="3.40.50.1110">
    <property type="entry name" value="SGNH hydrolase"/>
    <property type="match status" value="1"/>
</dbReference>
<dbReference type="InParanoid" id="D8R6K3"/>
<dbReference type="Pfam" id="PF00657">
    <property type="entry name" value="Lipase_GDSL"/>
    <property type="match status" value="1"/>
</dbReference>
<sequence length="283" mass="31185">MYVLGDSLDDTGNFASTIPGTPPSPYGVTNPGCPTGRFTNGGVLVDFIAQELGLKPTIPYHGCSCGTNFAFVGRTVLGLDYFHQRGVPTLVPGSFDNETAWFDSYRKNCSGIELEKSLVVVGGGGNDYNRLIRTNSATIDEIIHHWVDPVVNKLVQVIENTVKSGAKLEKALFKSEAITKGATVFIADRYKFLYDVLREPGKYGFEKTHEACYGGGGQHNAIVGCGDSRFTLCSNVSQYLFFDQFHFNFTESFNRQEAMALVHEKEYLVSNRGSRLSLDDLCR</sequence>
<dbReference type="PROSITE" id="PS01098">
    <property type="entry name" value="LIPASE_GDSL_SER"/>
    <property type="match status" value="1"/>
</dbReference>
<protein>
    <recommendedName>
        <fullName evidence="4">SGNH hydrolase-type esterase domain-containing protein</fullName>
    </recommendedName>
</protein>
<dbReference type="GO" id="GO:0006629">
    <property type="term" value="P:lipid metabolic process"/>
    <property type="evidence" value="ECO:0007669"/>
    <property type="project" value="InterPro"/>
</dbReference>
<dbReference type="InterPro" id="IPR036514">
    <property type="entry name" value="SGNH_hydro_sf"/>
</dbReference>
<evidence type="ECO:0000313" key="2">
    <source>
        <dbReference type="EMBL" id="EFJ32691.1"/>
    </source>
</evidence>
<dbReference type="PANTHER" id="PTHR22835">
    <property type="entry name" value="ZINC FINGER FYVE DOMAIN CONTAINING PROTEIN"/>
    <property type="match status" value="1"/>
</dbReference>
<gene>
    <name evidence="2" type="ORF">SELMODRAFT_407730</name>
</gene>
<name>D8R6K3_SELML</name>
<accession>D8R6K3</accession>
<evidence type="ECO:0000256" key="1">
    <source>
        <dbReference type="ARBA" id="ARBA00008668"/>
    </source>
</evidence>
<evidence type="ECO:0008006" key="4">
    <source>
        <dbReference type="Google" id="ProtNLM"/>
    </source>
</evidence>
<dbReference type="PANTHER" id="PTHR22835:SF659">
    <property type="entry name" value="GDSL LIPASE_ACYLHYDROLASE, PUTATIVE (AFU_ORTHOLOGUE AFUA_2G00510)-RELATED"/>
    <property type="match status" value="1"/>
</dbReference>
<proteinExistence type="inferred from homology"/>
<evidence type="ECO:0000313" key="3">
    <source>
        <dbReference type="Proteomes" id="UP000001514"/>
    </source>
</evidence>
<dbReference type="KEGG" id="smo:SELMODRAFT_407730"/>
<comment type="similarity">
    <text evidence="1">Belongs to the 'GDSL' lipolytic enzyme family.</text>
</comment>
<dbReference type="Gramene" id="EFJ32691">
    <property type="protein sequence ID" value="EFJ32691"/>
    <property type="gene ID" value="SELMODRAFT_407730"/>
</dbReference>
<dbReference type="HOGENOM" id="CLU_984831_0_0_1"/>
<dbReference type="InterPro" id="IPR008265">
    <property type="entry name" value="Lipase_GDSL_AS"/>
</dbReference>
<dbReference type="GO" id="GO:0016298">
    <property type="term" value="F:lipase activity"/>
    <property type="evidence" value="ECO:0007669"/>
    <property type="project" value="InterPro"/>
</dbReference>
<dbReference type="InterPro" id="IPR001087">
    <property type="entry name" value="GDSL"/>
</dbReference>
<dbReference type="STRING" id="88036.D8R6K3"/>
<dbReference type="AlphaFoldDB" id="D8R6K3"/>